<protein>
    <recommendedName>
        <fullName evidence="3">4Fe-4S ferredoxin-type domain-containing protein</fullName>
    </recommendedName>
</protein>
<gene>
    <name evidence="1" type="ORF">QE399_001975</name>
</gene>
<proteinExistence type="predicted"/>
<evidence type="ECO:0000313" key="2">
    <source>
        <dbReference type="Proteomes" id="UP001267710"/>
    </source>
</evidence>
<dbReference type="Proteomes" id="UP001267710">
    <property type="component" value="Unassembled WGS sequence"/>
</dbReference>
<comment type="caution">
    <text evidence="1">The sequence shown here is derived from an EMBL/GenBank/DDBJ whole genome shotgun (WGS) entry which is preliminary data.</text>
</comment>
<sequence length="129" mass="13867">MPAPPPSSHDAPPANADWQVVHWHAQAPAQPPTGAPCNGCGLCCLAQPCPLGMVVSRRRSGACVALRWDDRLQRYQCGMVADPGSVIGWRNAWVERLLRALALRWIAAGVGCDAEPLSVEAAAQHRDVR</sequence>
<dbReference type="EMBL" id="JAVIZX010000001">
    <property type="protein sequence ID" value="MDR6214286.1"/>
    <property type="molecule type" value="Genomic_DNA"/>
</dbReference>
<accession>A0ABU1IAP9</accession>
<evidence type="ECO:0008006" key="3">
    <source>
        <dbReference type="Google" id="ProtNLM"/>
    </source>
</evidence>
<keyword evidence="2" id="KW-1185">Reference proteome</keyword>
<organism evidence="1 2">
    <name type="scientific">Paracidovorax wautersii</name>
    <dbReference type="NCBI Taxonomy" id="1177982"/>
    <lineage>
        <taxon>Bacteria</taxon>
        <taxon>Pseudomonadati</taxon>
        <taxon>Pseudomonadota</taxon>
        <taxon>Betaproteobacteria</taxon>
        <taxon>Burkholderiales</taxon>
        <taxon>Comamonadaceae</taxon>
        <taxon>Paracidovorax</taxon>
    </lineage>
</organism>
<dbReference type="RefSeq" id="WP_309828374.1">
    <property type="nucleotide sequence ID" value="NZ_JAVIZX010000001.1"/>
</dbReference>
<evidence type="ECO:0000313" key="1">
    <source>
        <dbReference type="EMBL" id="MDR6214286.1"/>
    </source>
</evidence>
<reference evidence="1 2" key="1">
    <citation type="submission" date="2023-08" db="EMBL/GenBank/DDBJ databases">
        <title>Functional and genomic diversity of the sorghum phyllosphere microbiome.</title>
        <authorList>
            <person name="Shade A."/>
        </authorList>
    </citation>
    <scope>NUCLEOTIDE SEQUENCE [LARGE SCALE GENOMIC DNA]</scope>
    <source>
        <strain evidence="1 2">SORGH_AS_0335</strain>
    </source>
</reference>
<name>A0ABU1IAP9_9BURK</name>